<sequence>MKQKNNLLDHNAEILLLEKKIKKSELKFEILKNAGPCIIQGKYEIFDFILKNEFQYSIRLMTEVLSVDRREYHRWKINPLNETKKKKIVMYNEITAVFWAFQKRYGSDRIAAVLQHSGHKLSGRTVRKYMSEMGLSAKGKNK</sequence>
<feature type="coiled-coil region" evidence="1">
    <location>
        <begin position="7"/>
        <end position="34"/>
    </location>
</feature>
<evidence type="ECO:0000313" key="3">
    <source>
        <dbReference type="EMBL" id="AWK06376.1"/>
    </source>
</evidence>
<dbReference type="InterPro" id="IPR025948">
    <property type="entry name" value="HTH-like_dom"/>
</dbReference>
<dbReference type="Pfam" id="PF13276">
    <property type="entry name" value="HTH_21"/>
    <property type="match status" value="1"/>
</dbReference>
<gene>
    <name evidence="3" type="ORF">HYN56_19950</name>
</gene>
<proteinExistence type="predicted"/>
<reference evidence="3 4" key="1">
    <citation type="submission" date="2018-05" db="EMBL/GenBank/DDBJ databases">
        <title>Genome sequencing of Flavobacterium sp. HYN0056.</title>
        <authorList>
            <person name="Yi H."/>
            <person name="Baek C."/>
        </authorList>
    </citation>
    <scope>NUCLEOTIDE SEQUENCE [LARGE SCALE GENOMIC DNA]</scope>
    <source>
        <strain evidence="3 4">HYN0056</strain>
    </source>
</reference>
<evidence type="ECO:0000256" key="1">
    <source>
        <dbReference type="SAM" id="Coils"/>
    </source>
</evidence>
<dbReference type="InterPro" id="IPR050900">
    <property type="entry name" value="Transposase_IS3/IS150/IS904"/>
</dbReference>
<protein>
    <recommendedName>
        <fullName evidence="2">HTH-like domain-containing protein</fullName>
    </recommendedName>
</protein>
<evidence type="ECO:0000259" key="2">
    <source>
        <dbReference type="Pfam" id="PF13276"/>
    </source>
</evidence>
<dbReference type="Proteomes" id="UP000245250">
    <property type="component" value="Chromosome"/>
</dbReference>
<dbReference type="EMBL" id="CP029255">
    <property type="protein sequence ID" value="AWK06376.1"/>
    <property type="molecule type" value="Genomic_DNA"/>
</dbReference>
<feature type="domain" description="HTH-like" evidence="2">
    <location>
        <begin position="92"/>
        <end position="141"/>
    </location>
</feature>
<accession>A0A2S1YQN4</accession>
<organism evidence="3 4">
    <name type="scientific">Flavobacterium crocinum</name>
    <dbReference type="NCBI Taxonomy" id="2183896"/>
    <lineage>
        <taxon>Bacteria</taxon>
        <taxon>Pseudomonadati</taxon>
        <taxon>Bacteroidota</taxon>
        <taxon>Flavobacteriia</taxon>
        <taxon>Flavobacteriales</taxon>
        <taxon>Flavobacteriaceae</taxon>
        <taxon>Flavobacterium</taxon>
    </lineage>
</organism>
<dbReference type="RefSeq" id="WP_109193793.1">
    <property type="nucleotide sequence ID" value="NZ_CP029255.1"/>
</dbReference>
<dbReference type="KEGG" id="fcr:HYN56_19950"/>
<dbReference type="AlphaFoldDB" id="A0A2S1YQN4"/>
<keyword evidence="4" id="KW-1185">Reference proteome</keyword>
<dbReference type="OrthoDB" id="884299at2"/>
<dbReference type="PANTHER" id="PTHR46889">
    <property type="entry name" value="TRANSPOSASE INSF FOR INSERTION SEQUENCE IS3B-RELATED"/>
    <property type="match status" value="1"/>
</dbReference>
<keyword evidence="1" id="KW-0175">Coiled coil</keyword>
<evidence type="ECO:0000313" key="4">
    <source>
        <dbReference type="Proteomes" id="UP000245250"/>
    </source>
</evidence>
<name>A0A2S1YQN4_9FLAO</name>